<dbReference type="InterPro" id="IPR011009">
    <property type="entry name" value="Kinase-like_dom_sf"/>
</dbReference>
<feature type="domain" description="Protein kinase" evidence="1">
    <location>
        <begin position="1"/>
        <end position="91"/>
    </location>
</feature>
<dbReference type="GO" id="GO:0005524">
    <property type="term" value="F:ATP binding"/>
    <property type="evidence" value="ECO:0007669"/>
    <property type="project" value="InterPro"/>
</dbReference>
<protein>
    <submittedName>
        <fullName evidence="2">11762_t:CDS:1</fullName>
    </submittedName>
</protein>
<dbReference type="Gene3D" id="1.10.510.10">
    <property type="entry name" value="Transferase(Phosphotransferase) domain 1"/>
    <property type="match status" value="1"/>
</dbReference>
<dbReference type="AlphaFoldDB" id="A0A9W4X3T0"/>
<feature type="non-terminal residue" evidence="2">
    <location>
        <position position="1"/>
    </location>
</feature>
<gene>
    <name evidence="2" type="ORF">FWILDA_LOCUS19265</name>
</gene>
<dbReference type="PANTHER" id="PTHR23257">
    <property type="entry name" value="SERINE-THREONINE PROTEIN KINASE"/>
    <property type="match status" value="1"/>
</dbReference>
<evidence type="ECO:0000313" key="3">
    <source>
        <dbReference type="Proteomes" id="UP001153678"/>
    </source>
</evidence>
<reference evidence="2" key="1">
    <citation type="submission" date="2022-08" db="EMBL/GenBank/DDBJ databases">
        <authorList>
            <person name="Kallberg Y."/>
            <person name="Tangrot J."/>
            <person name="Rosling A."/>
        </authorList>
    </citation>
    <scope>NUCLEOTIDE SEQUENCE</scope>
    <source>
        <strain evidence="2">Wild A</strain>
    </source>
</reference>
<dbReference type="GO" id="GO:0004672">
    <property type="term" value="F:protein kinase activity"/>
    <property type="evidence" value="ECO:0007669"/>
    <property type="project" value="InterPro"/>
</dbReference>
<organism evidence="2 3">
    <name type="scientific">Funneliformis geosporum</name>
    <dbReference type="NCBI Taxonomy" id="1117311"/>
    <lineage>
        <taxon>Eukaryota</taxon>
        <taxon>Fungi</taxon>
        <taxon>Fungi incertae sedis</taxon>
        <taxon>Mucoromycota</taxon>
        <taxon>Glomeromycotina</taxon>
        <taxon>Glomeromycetes</taxon>
        <taxon>Glomerales</taxon>
        <taxon>Glomeraceae</taxon>
        <taxon>Funneliformis</taxon>
    </lineage>
</organism>
<dbReference type="SUPFAM" id="SSF56112">
    <property type="entry name" value="Protein kinase-like (PK-like)"/>
    <property type="match status" value="1"/>
</dbReference>
<evidence type="ECO:0000259" key="1">
    <source>
        <dbReference type="PROSITE" id="PS50011"/>
    </source>
</evidence>
<dbReference type="PROSITE" id="PS50011">
    <property type="entry name" value="PROTEIN_KINASE_DOM"/>
    <property type="match status" value="1"/>
</dbReference>
<dbReference type="InterPro" id="IPR000719">
    <property type="entry name" value="Prot_kinase_dom"/>
</dbReference>
<accession>A0A9W4X3T0</accession>
<dbReference type="Pfam" id="PF00069">
    <property type="entry name" value="Pkinase"/>
    <property type="match status" value="1"/>
</dbReference>
<comment type="caution">
    <text evidence="2">The sequence shown here is derived from an EMBL/GenBank/DDBJ whole genome shotgun (WGS) entry which is preliminary data.</text>
</comment>
<dbReference type="InterPro" id="IPR050167">
    <property type="entry name" value="Ser_Thr_protein_kinase"/>
</dbReference>
<feature type="non-terminal residue" evidence="2">
    <location>
        <position position="91"/>
    </location>
</feature>
<name>A0A9W4X3T0_9GLOM</name>
<proteinExistence type="predicted"/>
<sequence>WHTKLDHLWNIAYGLSEIHEKSIVHRDFHSGNILIYQYENNNTKYIRIGDLGLSKSATEADVNETYGIIPYVAPEVLQGQKDTEKSDIYSF</sequence>
<dbReference type="Proteomes" id="UP001153678">
    <property type="component" value="Unassembled WGS sequence"/>
</dbReference>
<dbReference type="GO" id="GO:0007165">
    <property type="term" value="P:signal transduction"/>
    <property type="evidence" value="ECO:0007669"/>
    <property type="project" value="TreeGrafter"/>
</dbReference>
<keyword evidence="3" id="KW-1185">Reference proteome</keyword>
<dbReference type="GO" id="GO:0005737">
    <property type="term" value="C:cytoplasm"/>
    <property type="evidence" value="ECO:0007669"/>
    <property type="project" value="TreeGrafter"/>
</dbReference>
<dbReference type="EMBL" id="CAMKVN010022411">
    <property type="protein sequence ID" value="CAI2199823.1"/>
    <property type="molecule type" value="Genomic_DNA"/>
</dbReference>
<dbReference type="OrthoDB" id="2418780at2759"/>
<evidence type="ECO:0000313" key="2">
    <source>
        <dbReference type="EMBL" id="CAI2199823.1"/>
    </source>
</evidence>